<name>A0AB74UL88_9VIRU</name>
<organism evidence="2">
    <name type="scientific">Caulobacter phage BL57</name>
    <dbReference type="NCBI Taxonomy" id="3348355"/>
    <lineage>
        <taxon>Viruses</taxon>
    </lineage>
</organism>
<evidence type="ECO:0000313" key="2">
    <source>
        <dbReference type="EMBL" id="XHV10579.1"/>
    </source>
</evidence>
<proteinExistence type="predicted"/>
<accession>A0AB74UL88</accession>
<sequence length="267" mass="28728">MGAAIALPIVSAIVSTAISYVFPDEGPRLRDAKVSASTYGNVIPEIYGTARVAGNMIWSKPFTEKKKKKRAGKGGSYYNQYTYFCDFAMGFCKGPVKEIRRLWADGKVIYDTTGGSEVVDNNKYRFRFYAGDEEQLPDSLVSEDKGLDYAPAYRGLCYVVFDDFALADFGNRIPQIMAEVYAGDEGGAAIMDVTPLSGDVAPSPVSGATNSIRRSSTPTGATSTSSTARPIRRVASCVASSCPTASRIVANSSRSRRKSIPSTRVPA</sequence>
<feature type="region of interest" description="Disordered" evidence="1">
    <location>
        <begin position="201"/>
        <end position="229"/>
    </location>
</feature>
<protein>
    <submittedName>
        <fullName evidence="2">Host specificity protein</fullName>
    </submittedName>
</protein>
<gene>
    <name evidence="2" type="ORF">BL57_107</name>
</gene>
<feature type="compositionally biased region" description="Low complexity" evidence="1">
    <location>
        <begin position="213"/>
        <end position="229"/>
    </location>
</feature>
<reference evidence="2" key="1">
    <citation type="submission" date="2024-10" db="EMBL/GenBank/DDBJ databases">
        <title>Genetic diversity among independent isolates of the Dolichocephalovirinae subfamily.</title>
        <authorList>
            <person name="Ely B."/>
            <person name="Thomas Q."/>
            <person name="Mohammadi T."/>
        </authorList>
    </citation>
    <scope>NUCLEOTIDE SEQUENCE</scope>
</reference>
<evidence type="ECO:0000256" key="1">
    <source>
        <dbReference type="SAM" id="MobiDB-lite"/>
    </source>
</evidence>
<dbReference type="EMBL" id="PQ287320">
    <property type="protein sequence ID" value="XHV10579.1"/>
    <property type="molecule type" value="Genomic_DNA"/>
</dbReference>